<comment type="similarity">
    <text evidence="1">Belongs to the nitroreductase family.</text>
</comment>
<keyword evidence="2" id="KW-0560">Oxidoreductase</keyword>
<dbReference type="SUPFAM" id="SSF55469">
    <property type="entry name" value="FMN-dependent nitroreductase-like"/>
    <property type="match status" value="1"/>
</dbReference>
<dbReference type="PANTHER" id="PTHR43673:SF12">
    <property type="entry name" value="PROTEIN DRGA"/>
    <property type="match status" value="1"/>
</dbReference>
<dbReference type="RefSeq" id="WP_322522288.1">
    <property type="nucleotide sequence ID" value="NZ_CP140153.1"/>
</dbReference>
<evidence type="ECO:0000313" key="4">
    <source>
        <dbReference type="EMBL" id="WQH17316.1"/>
    </source>
</evidence>
<dbReference type="EMBL" id="CP140153">
    <property type="protein sequence ID" value="WQH17316.1"/>
    <property type="molecule type" value="Genomic_DNA"/>
</dbReference>
<dbReference type="InterPro" id="IPR029479">
    <property type="entry name" value="Nitroreductase"/>
</dbReference>
<evidence type="ECO:0000256" key="2">
    <source>
        <dbReference type="ARBA" id="ARBA00023002"/>
    </source>
</evidence>
<evidence type="ECO:0000313" key="5">
    <source>
        <dbReference type="Proteomes" id="UP001327459"/>
    </source>
</evidence>
<protein>
    <submittedName>
        <fullName evidence="4">Nitroreductase family protein</fullName>
    </submittedName>
</protein>
<proteinExistence type="inferred from homology"/>
<dbReference type="CDD" id="cd02137">
    <property type="entry name" value="MhqN-like"/>
    <property type="match status" value="1"/>
</dbReference>
<gene>
    <name evidence="4" type="ORF">SR882_05265</name>
</gene>
<accession>A0ABZ0YZ54</accession>
<evidence type="ECO:0000259" key="3">
    <source>
        <dbReference type="Pfam" id="PF00881"/>
    </source>
</evidence>
<evidence type="ECO:0000256" key="1">
    <source>
        <dbReference type="ARBA" id="ARBA00007118"/>
    </source>
</evidence>
<dbReference type="Pfam" id="PF00881">
    <property type="entry name" value="Nitroreductase"/>
    <property type="match status" value="1"/>
</dbReference>
<keyword evidence="5" id="KW-1185">Reference proteome</keyword>
<reference evidence="4 5" key="1">
    <citation type="submission" date="2023-11" db="EMBL/GenBank/DDBJ databases">
        <title>MicrobeMod: A computational toolkit for identifying prokaryotic methylation and restriction-modification with nanopore sequencing.</title>
        <authorList>
            <person name="Crits-Christoph A."/>
            <person name="Kang S.C."/>
            <person name="Lee H."/>
            <person name="Ostrov N."/>
        </authorList>
    </citation>
    <scope>NUCLEOTIDE SEQUENCE [LARGE SCALE GENOMIC DNA]</scope>
    <source>
        <strain evidence="4 5">ATCC 49870</strain>
    </source>
</reference>
<name>A0ABZ0YZ54_9GAMM</name>
<dbReference type="Gene3D" id="3.40.109.10">
    <property type="entry name" value="NADH Oxidase"/>
    <property type="match status" value="1"/>
</dbReference>
<organism evidence="4 5">
    <name type="scientific">Guyparkeria halophila</name>
    <dbReference type="NCBI Taxonomy" id="47960"/>
    <lineage>
        <taxon>Bacteria</taxon>
        <taxon>Pseudomonadati</taxon>
        <taxon>Pseudomonadota</taxon>
        <taxon>Gammaproteobacteria</taxon>
        <taxon>Chromatiales</taxon>
        <taxon>Thioalkalibacteraceae</taxon>
        <taxon>Guyparkeria</taxon>
    </lineage>
</organism>
<feature type="domain" description="Nitroreductase" evidence="3">
    <location>
        <begin position="7"/>
        <end position="177"/>
    </location>
</feature>
<sequence>MRVSEAIATRRAIKQFDPEHQLPEAEQDRLIELAMQSPTAFNLQHWRFVVVRDPARRQAIREVAWDQAQVTDAAMLVILTGRRDVWQDEAERVWRDAPADVREMMAGAIDAYYRDKPQVERDEVMRSCGIAGQSLMLAAREMGLDSCPMDGFDFEAVGRLINLPDDHLISFMVAIGKKAADVWPRPGQLSLDEVRHVDGF</sequence>
<dbReference type="Proteomes" id="UP001327459">
    <property type="component" value="Chromosome"/>
</dbReference>
<dbReference type="PANTHER" id="PTHR43673">
    <property type="entry name" value="NAD(P)H NITROREDUCTASE YDGI-RELATED"/>
    <property type="match status" value="1"/>
</dbReference>
<dbReference type="InterPro" id="IPR000415">
    <property type="entry name" value="Nitroreductase-like"/>
</dbReference>